<keyword evidence="10 11" id="KW-0472">Membrane</keyword>
<dbReference type="PANTHER" id="PTHR43221">
    <property type="entry name" value="PROTEASE HTPX"/>
    <property type="match status" value="1"/>
</dbReference>
<keyword evidence="2" id="KW-1003">Cell membrane</keyword>
<dbReference type="Pfam" id="PF01435">
    <property type="entry name" value="Peptidase_M48"/>
    <property type="match status" value="1"/>
</dbReference>
<keyword evidence="3" id="KW-0645">Protease</keyword>
<evidence type="ECO:0000256" key="6">
    <source>
        <dbReference type="ARBA" id="ARBA00022801"/>
    </source>
</evidence>
<dbReference type="Gene3D" id="3.30.2010.10">
    <property type="entry name" value="Metalloproteases ('zincins'), catalytic domain"/>
    <property type="match status" value="1"/>
</dbReference>
<sequence>MNFFESQHRVRKHTARLVALFVVAVVLLIGMTNLLVMLAFGYLNSQQLQDSGTLFQQMDWQTFAAVSVGVAAVVLFGSLYKIMALSAGGKVVAEALGGKLIAQNTDDLNQRKLLNVVEEMAIASGTPPPPVYLLENEEGINAFAAGFSPRDAVIGVTRGTIEHLSRDELQGVIAHEFSHIFNGDMRLNIRLMGMLNGILVLGMIGYYILYSTSYSRRSRNSGKSAGGILALAIGLMVIGFAGTFFGGMIKAAVSRQREYLADASAVQFTRNPEGIAGALKRIGGLEFGSKIENPGAPEVSHAFFAQGVSGFMQSLSATHPPLNKRILRIDPQWDGNFSVSDSPDKKSSTDEAVADKAEPMSREALAQKVATVVAGAAMVDVANAIEQIGNPGQETISHARALIARLPAVIKEVAHEPYGARAVIYTLLLNKEEGVRARQLKLLKDHADPDVFALTLKLIPELEELDINFRLPTIDIAVPSLKQLSLGQYKQFKTNLVALIEADDRVDLLEWSLQKILLNHLEAHFFKLRPAKARYSNLRQLRNEVEMVLSVMANAGQQDQARIEAAFGAATKTLDFNKLELLDRNKISLGDLDIALQKLVKLKPLVKPQLLKACAASVSHDKIISPVEAELLRAFSDVLDCPMPPIIPDRAVQE</sequence>
<dbReference type="InterPro" id="IPR050083">
    <property type="entry name" value="HtpX_protease"/>
</dbReference>
<protein>
    <recommendedName>
        <fullName evidence="12">Peptidase M48 domain-containing protein</fullName>
    </recommendedName>
</protein>
<dbReference type="PANTHER" id="PTHR43221:SF2">
    <property type="entry name" value="PROTEASE HTPX HOMOLOG"/>
    <property type="match status" value="1"/>
</dbReference>
<feature type="domain" description="Peptidase M48" evidence="12">
    <location>
        <begin position="108"/>
        <end position="329"/>
    </location>
</feature>
<evidence type="ECO:0000256" key="5">
    <source>
        <dbReference type="ARBA" id="ARBA00022723"/>
    </source>
</evidence>
<dbReference type="GO" id="GO:0004222">
    <property type="term" value="F:metalloendopeptidase activity"/>
    <property type="evidence" value="ECO:0007669"/>
    <property type="project" value="InterPro"/>
</dbReference>
<proteinExistence type="predicted"/>
<evidence type="ECO:0000256" key="1">
    <source>
        <dbReference type="ARBA" id="ARBA00001947"/>
    </source>
</evidence>
<accession>A0A3B0YIK3</accession>
<keyword evidence="8 11" id="KW-1133">Transmembrane helix</keyword>
<feature type="transmembrane region" description="Helical" evidence="11">
    <location>
        <begin position="228"/>
        <end position="249"/>
    </location>
</feature>
<keyword evidence="9" id="KW-0482">Metalloprotease</keyword>
<keyword evidence="7" id="KW-0862">Zinc</keyword>
<name>A0A3B0YIK3_9ZZZZ</name>
<evidence type="ECO:0000256" key="4">
    <source>
        <dbReference type="ARBA" id="ARBA00022692"/>
    </source>
</evidence>
<organism evidence="13">
    <name type="scientific">hydrothermal vent metagenome</name>
    <dbReference type="NCBI Taxonomy" id="652676"/>
    <lineage>
        <taxon>unclassified sequences</taxon>
        <taxon>metagenomes</taxon>
        <taxon>ecological metagenomes</taxon>
    </lineage>
</organism>
<dbReference type="GO" id="GO:0006508">
    <property type="term" value="P:proteolysis"/>
    <property type="evidence" value="ECO:0007669"/>
    <property type="project" value="UniProtKB-KW"/>
</dbReference>
<dbReference type="GO" id="GO:0046872">
    <property type="term" value="F:metal ion binding"/>
    <property type="evidence" value="ECO:0007669"/>
    <property type="project" value="UniProtKB-KW"/>
</dbReference>
<comment type="cofactor">
    <cofactor evidence="1">
        <name>Zn(2+)</name>
        <dbReference type="ChEBI" id="CHEBI:29105"/>
    </cofactor>
</comment>
<evidence type="ECO:0000256" key="10">
    <source>
        <dbReference type="ARBA" id="ARBA00023136"/>
    </source>
</evidence>
<evidence type="ECO:0000256" key="2">
    <source>
        <dbReference type="ARBA" id="ARBA00022475"/>
    </source>
</evidence>
<keyword evidence="6" id="KW-0378">Hydrolase</keyword>
<evidence type="ECO:0000256" key="9">
    <source>
        <dbReference type="ARBA" id="ARBA00023049"/>
    </source>
</evidence>
<evidence type="ECO:0000259" key="12">
    <source>
        <dbReference type="Pfam" id="PF01435"/>
    </source>
</evidence>
<feature type="transmembrane region" description="Helical" evidence="11">
    <location>
        <begin position="60"/>
        <end position="80"/>
    </location>
</feature>
<keyword evidence="5" id="KW-0479">Metal-binding</keyword>
<evidence type="ECO:0000313" key="13">
    <source>
        <dbReference type="EMBL" id="VAW79231.1"/>
    </source>
</evidence>
<dbReference type="InterPro" id="IPR001915">
    <property type="entry name" value="Peptidase_M48"/>
</dbReference>
<feature type="transmembrane region" description="Helical" evidence="11">
    <location>
        <begin position="187"/>
        <end position="208"/>
    </location>
</feature>
<evidence type="ECO:0000256" key="7">
    <source>
        <dbReference type="ARBA" id="ARBA00022833"/>
    </source>
</evidence>
<reference evidence="13" key="1">
    <citation type="submission" date="2018-06" db="EMBL/GenBank/DDBJ databases">
        <authorList>
            <person name="Zhirakovskaya E."/>
        </authorList>
    </citation>
    <scope>NUCLEOTIDE SEQUENCE</scope>
</reference>
<dbReference type="EMBL" id="UOFN01000108">
    <property type="protein sequence ID" value="VAW79231.1"/>
    <property type="molecule type" value="Genomic_DNA"/>
</dbReference>
<evidence type="ECO:0000256" key="11">
    <source>
        <dbReference type="SAM" id="Phobius"/>
    </source>
</evidence>
<gene>
    <name evidence="13" type="ORF">MNBD_GAMMA15-301</name>
</gene>
<dbReference type="CDD" id="cd07340">
    <property type="entry name" value="M48B_Htpx_like"/>
    <property type="match status" value="1"/>
</dbReference>
<keyword evidence="4 11" id="KW-0812">Transmembrane</keyword>
<feature type="transmembrane region" description="Helical" evidence="11">
    <location>
        <begin position="17"/>
        <end position="40"/>
    </location>
</feature>
<evidence type="ECO:0000256" key="3">
    <source>
        <dbReference type="ARBA" id="ARBA00022670"/>
    </source>
</evidence>
<dbReference type="AlphaFoldDB" id="A0A3B0YIK3"/>
<evidence type="ECO:0000256" key="8">
    <source>
        <dbReference type="ARBA" id="ARBA00022989"/>
    </source>
</evidence>